<reference evidence="2" key="1">
    <citation type="journal article" date="2018" name="PLoS ONE">
        <title>Chinook salmon (Oncorhynchus tshawytscha) genome and transcriptome.</title>
        <authorList>
            <person name="Christensen K.A."/>
            <person name="Leong J.S."/>
            <person name="Sakhrani D."/>
            <person name="Biagi C.A."/>
            <person name="Minkley D.R."/>
            <person name="Withler R.E."/>
            <person name="Rondeau E.B."/>
            <person name="Koop B.F."/>
            <person name="Devlin R.H."/>
        </authorList>
    </citation>
    <scope>NUCLEOTIDE SEQUENCE [LARGE SCALE GENOMIC DNA]</scope>
</reference>
<reference evidence="1" key="3">
    <citation type="submission" date="2025-09" db="UniProtKB">
        <authorList>
            <consortium name="Ensembl"/>
        </authorList>
    </citation>
    <scope>IDENTIFICATION</scope>
</reference>
<protein>
    <submittedName>
        <fullName evidence="1">Uncharacterized protein</fullName>
    </submittedName>
</protein>
<evidence type="ECO:0000313" key="1">
    <source>
        <dbReference type="Ensembl" id="ENSOTSP00005128667.1"/>
    </source>
</evidence>
<reference evidence="1" key="2">
    <citation type="submission" date="2025-08" db="UniProtKB">
        <authorList>
            <consortium name="Ensembl"/>
        </authorList>
    </citation>
    <scope>IDENTIFICATION</scope>
</reference>
<proteinExistence type="predicted"/>
<dbReference type="PANTHER" id="PTHR46792:SF1">
    <property type="entry name" value="COILED-COIL DOMAIN-CONTAINING 80-LIKE 2"/>
    <property type="match status" value="1"/>
</dbReference>
<accession>A0AAZ3QH70</accession>
<dbReference type="AlphaFoldDB" id="A0AAZ3QH70"/>
<dbReference type="GO" id="GO:0030198">
    <property type="term" value="P:extracellular matrix organization"/>
    <property type="evidence" value="ECO:0007669"/>
    <property type="project" value="TreeGrafter"/>
</dbReference>
<dbReference type="GeneTree" id="ENSGT00940000173711"/>
<dbReference type="GO" id="GO:0010811">
    <property type="term" value="P:positive regulation of cell-substrate adhesion"/>
    <property type="evidence" value="ECO:0007669"/>
    <property type="project" value="TreeGrafter"/>
</dbReference>
<dbReference type="Ensembl" id="ENSOTST00005178818.1">
    <property type="protein sequence ID" value="ENSOTSP00005128667.1"/>
    <property type="gene ID" value="ENSOTSG00005058408.1"/>
</dbReference>
<keyword evidence="2" id="KW-1185">Reference proteome</keyword>
<dbReference type="PANTHER" id="PTHR46792">
    <property type="entry name" value="COILED-COIL DOMAIN-CONTAINING PROTEIN 80"/>
    <property type="match status" value="1"/>
</dbReference>
<evidence type="ECO:0000313" key="2">
    <source>
        <dbReference type="Proteomes" id="UP000694402"/>
    </source>
</evidence>
<organism evidence="1 2">
    <name type="scientific">Oncorhynchus tshawytscha</name>
    <name type="common">Chinook salmon</name>
    <name type="synonym">Salmo tshawytscha</name>
    <dbReference type="NCBI Taxonomy" id="74940"/>
    <lineage>
        <taxon>Eukaryota</taxon>
        <taxon>Metazoa</taxon>
        <taxon>Chordata</taxon>
        <taxon>Craniata</taxon>
        <taxon>Vertebrata</taxon>
        <taxon>Euteleostomi</taxon>
        <taxon>Actinopterygii</taxon>
        <taxon>Neopterygii</taxon>
        <taxon>Teleostei</taxon>
        <taxon>Protacanthopterygii</taxon>
        <taxon>Salmoniformes</taxon>
        <taxon>Salmonidae</taxon>
        <taxon>Salmoninae</taxon>
        <taxon>Oncorhynchus</taxon>
    </lineage>
</organism>
<sequence length="116" mass="13092">VGLSNKASVILLFGTGPTASGSVELFPLNGEMSVLSWDVVNGLRDQLKINWEYFSGVGKDGDMNDWFTSPMWSLLRQQEEKLQRTLGIHCPEVTGDSYQGHDEEADECYFYHRSEE</sequence>
<dbReference type="GO" id="GO:0005604">
    <property type="term" value="C:basement membrane"/>
    <property type="evidence" value="ECO:0007669"/>
    <property type="project" value="TreeGrafter"/>
</dbReference>
<name>A0AAZ3QH70_ONCTS</name>
<dbReference type="Proteomes" id="UP000694402">
    <property type="component" value="Unassembled WGS sequence"/>
</dbReference>